<feature type="transmembrane region" description="Helical" evidence="10">
    <location>
        <begin position="64"/>
        <end position="84"/>
    </location>
</feature>
<dbReference type="Pfam" id="PF10250">
    <property type="entry name" value="O-FucT"/>
    <property type="match status" value="1"/>
</dbReference>
<name>M5FU38_DACPD</name>
<dbReference type="GO" id="GO:0006004">
    <property type="term" value="P:fucose metabolic process"/>
    <property type="evidence" value="ECO:0007669"/>
    <property type="project" value="UniProtKB-KW"/>
</dbReference>
<organism evidence="11 12">
    <name type="scientific">Dacryopinax primogenitus (strain DJM 731)</name>
    <name type="common">Brown rot fungus</name>
    <dbReference type="NCBI Taxonomy" id="1858805"/>
    <lineage>
        <taxon>Eukaryota</taxon>
        <taxon>Fungi</taxon>
        <taxon>Dikarya</taxon>
        <taxon>Basidiomycota</taxon>
        <taxon>Agaricomycotina</taxon>
        <taxon>Dacrymycetes</taxon>
        <taxon>Dacrymycetales</taxon>
        <taxon>Dacrymycetaceae</taxon>
        <taxon>Dacryopinax</taxon>
    </lineage>
</organism>
<comment type="subcellular location">
    <subcellularLocation>
        <location evidence="1">Endoplasmic reticulum</location>
    </subcellularLocation>
</comment>
<evidence type="ECO:0000313" key="11">
    <source>
        <dbReference type="EMBL" id="EJT99009.1"/>
    </source>
</evidence>
<keyword evidence="4" id="KW-0256">Endoplasmic reticulum</keyword>
<keyword evidence="3" id="KW-0808">Transferase</keyword>
<reference evidence="11 12" key="1">
    <citation type="journal article" date="2012" name="Science">
        <title>The Paleozoic origin of enzymatic lignin decomposition reconstructed from 31 fungal genomes.</title>
        <authorList>
            <person name="Floudas D."/>
            <person name="Binder M."/>
            <person name="Riley R."/>
            <person name="Barry K."/>
            <person name="Blanchette R.A."/>
            <person name="Henrissat B."/>
            <person name="Martinez A.T."/>
            <person name="Otillar R."/>
            <person name="Spatafora J.W."/>
            <person name="Yadav J.S."/>
            <person name="Aerts A."/>
            <person name="Benoit I."/>
            <person name="Boyd A."/>
            <person name="Carlson A."/>
            <person name="Copeland A."/>
            <person name="Coutinho P.M."/>
            <person name="de Vries R.P."/>
            <person name="Ferreira P."/>
            <person name="Findley K."/>
            <person name="Foster B."/>
            <person name="Gaskell J."/>
            <person name="Glotzer D."/>
            <person name="Gorecki P."/>
            <person name="Heitman J."/>
            <person name="Hesse C."/>
            <person name="Hori C."/>
            <person name="Igarashi K."/>
            <person name="Jurgens J.A."/>
            <person name="Kallen N."/>
            <person name="Kersten P."/>
            <person name="Kohler A."/>
            <person name="Kuees U."/>
            <person name="Kumar T.K.A."/>
            <person name="Kuo A."/>
            <person name="LaButti K."/>
            <person name="Larrondo L.F."/>
            <person name="Lindquist E."/>
            <person name="Ling A."/>
            <person name="Lombard V."/>
            <person name="Lucas S."/>
            <person name="Lundell T."/>
            <person name="Martin R."/>
            <person name="McLaughlin D.J."/>
            <person name="Morgenstern I."/>
            <person name="Morin E."/>
            <person name="Murat C."/>
            <person name="Nagy L.G."/>
            <person name="Nolan M."/>
            <person name="Ohm R.A."/>
            <person name="Patyshakuliyeva A."/>
            <person name="Rokas A."/>
            <person name="Ruiz-Duenas F.J."/>
            <person name="Sabat G."/>
            <person name="Salamov A."/>
            <person name="Samejima M."/>
            <person name="Schmutz J."/>
            <person name="Slot J.C."/>
            <person name="St John F."/>
            <person name="Stenlid J."/>
            <person name="Sun H."/>
            <person name="Sun S."/>
            <person name="Syed K."/>
            <person name="Tsang A."/>
            <person name="Wiebenga A."/>
            <person name="Young D."/>
            <person name="Pisabarro A."/>
            <person name="Eastwood D.C."/>
            <person name="Martin F."/>
            <person name="Cullen D."/>
            <person name="Grigoriev I.V."/>
            <person name="Hibbett D.S."/>
        </authorList>
    </citation>
    <scope>NUCLEOTIDE SEQUENCE [LARGE SCALE GENOMIC DNA]</scope>
    <source>
        <strain evidence="11 12">DJM-731 SS1</strain>
    </source>
</reference>
<dbReference type="RefSeq" id="XP_040625907.1">
    <property type="nucleotide sequence ID" value="XM_040767571.1"/>
</dbReference>
<dbReference type="InterPro" id="IPR045130">
    <property type="entry name" value="OFUT2-like"/>
</dbReference>
<dbReference type="STRING" id="1858805.M5FU38"/>
<dbReference type="CDD" id="cd11296">
    <property type="entry name" value="O-FucT_like"/>
    <property type="match status" value="1"/>
</dbReference>
<evidence type="ECO:0000313" key="12">
    <source>
        <dbReference type="Proteomes" id="UP000030653"/>
    </source>
</evidence>
<proteinExistence type="inferred from homology"/>
<evidence type="ECO:0000256" key="6">
    <source>
        <dbReference type="ARBA" id="ARBA00023277"/>
    </source>
</evidence>
<keyword evidence="6" id="KW-0119">Carbohydrate metabolism</keyword>
<feature type="compositionally biased region" description="Low complexity" evidence="9">
    <location>
        <begin position="27"/>
        <end position="39"/>
    </location>
</feature>
<dbReference type="GO" id="GO:0046922">
    <property type="term" value="F:peptide-O-fucosyltransferase activity"/>
    <property type="evidence" value="ECO:0007669"/>
    <property type="project" value="InterPro"/>
</dbReference>
<evidence type="ECO:0000256" key="10">
    <source>
        <dbReference type="SAM" id="Phobius"/>
    </source>
</evidence>
<feature type="region of interest" description="Disordered" evidence="9">
    <location>
        <begin position="1"/>
        <end position="42"/>
    </location>
</feature>
<evidence type="ECO:0000256" key="5">
    <source>
        <dbReference type="ARBA" id="ARBA00023253"/>
    </source>
</evidence>
<evidence type="ECO:0000256" key="8">
    <source>
        <dbReference type="ARBA" id="ARBA00026232"/>
    </source>
</evidence>
<evidence type="ECO:0000256" key="3">
    <source>
        <dbReference type="ARBA" id="ARBA00022679"/>
    </source>
</evidence>
<dbReference type="OMA" id="GLRVKYW"/>
<comment type="pathway">
    <text evidence="2">Protein modification; protein glycosylation.</text>
</comment>
<dbReference type="Gene3D" id="3.40.50.11350">
    <property type="match status" value="1"/>
</dbReference>
<dbReference type="Proteomes" id="UP000030653">
    <property type="component" value="Unassembled WGS sequence"/>
</dbReference>
<keyword evidence="10" id="KW-0472">Membrane</keyword>
<keyword evidence="12" id="KW-1185">Reference proteome</keyword>
<evidence type="ECO:0000256" key="9">
    <source>
        <dbReference type="SAM" id="MobiDB-lite"/>
    </source>
</evidence>
<keyword evidence="5" id="KW-0294">Fucose metabolism</keyword>
<dbReference type="GeneID" id="63682633"/>
<dbReference type="AlphaFoldDB" id="M5FU38"/>
<keyword evidence="10" id="KW-1133">Transmembrane helix</keyword>
<sequence length="506" mass="56898">MASKHVPKPSWTGGPPLSSQAPPYAQFSPSPSSPESRSSSPPPFLLPLRLPFTRSYLRKRRTPLPAVLAGLTILTLSVLLFLVMSRRCEPVQVVQQVGVRQGVDDRFATRNWVRGPPKPRFADNLKPDVKYISTFVSSGWTANDVMTYGNLLYLSLLTQRVPVLGPFVPSHLSSTAGYIPFSDVFDIAHLAKSMNAPVLEWGDLKSVEEGVEEELGCWSAWMATSREIKDPRWSWIPGVFGLDISYTPLPYDHKMFPEQDNEPHLKYGKLMQLSFPSERARALSLSSPRGTKSGNPLLPSDHLLCFDQMYAISLEQQWEWFVDSSPVWRFVGRHMRWNKNAEALAKNYLAKHWGVPQGGLLPPYISVHARRGDFTAHCQWMHQTGSSCLPSLTQLQRRVSEVSEKLALKGVHTDRVLVTSDEKDETWWAGVGQLGYTWVDHKALRTDELYGEWYSPLLDAIFHSLAAGFVGTDQSTMSLLAARRVEEWNDGPVGFLLWQGVPEGEL</sequence>
<evidence type="ECO:0000256" key="4">
    <source>
        <dbReference type="ARBA" id="ARBA00022824"/>
    </source>
</evidence>
<evidence type="ECO:0000256" key="7">
    <source>
        <dbReference type="ARBA" id="ARBA00025803"/>
    </source>
</evidence>
<accession>M5FU38</accession>
<evidence type="ECO:0000256" key="1">
    <source>
        <dbReference type="ARBA" id="ARBA00004240"/>
    </source>
</evidence>
<dbReference type="PANTHER" id="PTHR13398">
    <property type="entry name" value="GDP-FUCOSE PROTEIN O-FUCOSYLTRANSFERASE 2"/>
    <property type="match status" value="1"/>
</dbReference>
<comment type="similarity">
    <text evidence="7">Belongs to the glycosyltransferase 68 family.</text>
</comment>
<protein>
    <recommendedName>
        <fullName evidence="8">GDP-fucose protein O-fucosyltransferase 2</fullName>
    </recommendedName>
</protein>
<dbReference type="GO" id="GO:0005783">
    <property type="term" value="C:endoplasmic reticulum"/>
    <property type="evidence" value="ECO:0007669"/>
    <property type="project" value="UniProtKB-SubCell"/>
</dbReference>
<dbReference type="PANTHER" id="PTHR13398:SF0">
    <property type="entry name" value="GDP-FUCOSE PROTEIN O-FUCOSYLTRANSFERASE 2"/>
    <property type="match status" value="1"/>
</dbReference>
<dbReference type="InterPro" id="IPR019378">
    <property type="entry name" value="GDP-Fuc_O-FucTrfase"/>
</dbReference>
<dbReference type="OrthoDB" id="423313at2759"/>
<keyword evidence="10" id="KW-0812">Transmembrane</keyword>
<evidence type="ECO:0000256" key="2">
    <source>
        <dbReference type="ARBA" id="ARBA00004922"/>
    </source>
</evidence>
<dbReference type="HOGENOM" id="CLU_032339_0_0_1"/>
<gene>
    <name evidence="11" type="ORF">DACRYDRAFT_101597</name>
</gene>
<dbReference type="EMBL" id="JH795871">
    <property type="protein sequence ID" value="EJT99009.1"/>
    <property type="molecule type" value="Genomic_DNA"/>
</dbReference>